<dbReference type="OrthoDB" id="3886781at2759"/>
<sequence>MDEADDNLLRLLGPPPYQIEERHLERIFANYKPRDITIGRLIDGPPWIEQAGQNSRIYQLFWKNVPLVILAETYLDPPGQLTGDISAELAILGVETPSEIAWANVDNFINRYFLRPGSSWCDAGDQTIIYEIPIYWSFEDSIEFAQNTFPRIDEDNIAGLLGTFEQLRCMHPYYRRRLTPIFI</sequence>
<name>A0A9N8JZ20_9PEZI</name>
<organism evidence="1 2">
    <name type="scientific">Aureobasidium mustum</name>
    <dbReference type="NCBI Taxonomy" id="2773714"/>
    <lineage>
        <taxon>Eukaryota</taxon>
        <taxon>Fungi</taxon>
        <taxon>Dikarya</taxon>
        <taxon>Ascomycota</taxon>
        <taxon>Pezizomycotina</taxon>
        <taxon>Dothideomycetes</taxon>
        <taxon>Dothideomycetidae</taxon>
        <taxon>Dothideales</taxon>
        <taxon>Saccotheciaceae</taxon>
        <taxon>Aureobasidium</taxon>
    </lineage>
</organism>
<comment type="caution">
    <text evidence="1">The sequence shown here is derived from an EMBL/GenBank/DDBJ whole genome shotgun (WGS) entry which is preliminary data.</text>
</comment>
<keyword evidence="2" id="KW-1185">Reference proteome</keyword>
<evidence type="ECO:0000313" key="1">
    <source>
        <dbReference type="EMBL" id="CAD0095603.1"/>
    </source>
</evidence>
<protein>
    <submittedName>
        <fullName evidence="1">Uncharacterized protein</fullName>
    </submittedName>
</protein>
<gene>
    <name evidence="1" type="ORF">AWRI4233_LOCUS5285</name>
</gene>
<dbReference type="AlphaFoldDB" id="A0A9N8JZ20"/>
<evidence type="ECO:0000313" key="2">
    <source>
        <dbReference type="Proteomes" id="UP000714618"/>
    </source>
</evidence>
<accession>A0A9N8JZ20</accession>
<reference evidence="1" key="1">
    <citation type="submission" date="2020-06" db="EMBL/GenBank/DDBJ databases">
        <authorList>
            <person name="Onetto C."/>
        </authorList>
    </citation>
    <scope>NUCLEOTIDE SEQUENCE</scope>
</reference>
<proteinExistence type="predicted"/>
<dbReference type="EMBL" id="CAIJEO010000006">
    <property type="protein sequence ID" value="CAD0095603.1"/>
    <property type="molecule type" value="Genomic_DNA"/>
</dbReference>
<dbReference type="Proteomes" id="UP000714618">
    <property type="component" value="Unassembled WGS sequence"/>
</dbReference>